<accession>A0A5M9MY28</accession>
<dbReference type="Proteomes" id="UP000324241">
    <property type="component" value="Unassembled WGS sequence"/>
</dbReference>
<dbReference type="GeneID" id="54325654"/>
<name>A0A5M9MY28_9EURO</name>
<organism evidence="2 3">
    <name type="scientific">Aspergillus tanneri</name>
    <dbReference type="NCBI Taxonomy" id="1220188"/>
    <lineage>
        <taxon>Eukaryota</taxon>
        <taxon>Fungi</taxon>
        <taxon>Dikarya</taxon>
        <taxon>Ascomycota</taxon>
        <taxon>Pezizomycotina</taxon>
        <taxon>Eurotiomycetes</taxon>
        <taxon>Eurotiomycetidae</taxon>
        <taxon>Eurotiales</taxon>
        <taxon>Aspergillaceae</taxon>
        <taxon>Aspergillus</taxon>
        <taxon>Aspergillus subgen. Circumdati</taxon>
    </lineage>
</organism>
<feature type="region of interest" description="Disordered" evidence="1">
    <location>
        <begin position="550"/>
        <end position="589"/>
    </location>
</feature>
<feature type="compositionally biased region" description="Basic and acidic residues" evidence="1">
    <location>
        <begin position="51"/>
        <end position="67"/>
    </location>
</feature>
<feature type="compositionally biased region" description="Basic and acidic residues" evidence="1">
    <location>
        <begin position="25"/>
        <end position="37"/>
    </location>
</feature>
<feature type="compositionally biased region" description="Basic and acidic residues" evidence="1">
    <location>
        <begin position="550"/>
        <end position="560"/>
    </location>
</feature>
<comment type="caution">
    <text evidence="2">The sequence shown here is derived from an EMBL/GenBank/DDBJ whole genome shotgun (WGS) entry which is preliminary data.</text>
</comment>
<feature type="compositionally biased region" description="Basic and acidic residues" evidence="1">
    <location>
        <begin position="580"/>
        <end position="589"/>
    </location>
</feature>
<proteinExistence type="predicted"/>
<protein>
    <submittedName>
        <fullName evidence="2">Uncharacterized protein</fullName>
    </submittedName>
</protein>
<dbReference type="OrthoDB" id="5404004at2759"/>
<feature type="region of interest" description="Disordered" evidence="1">
    <location>
        <begin position="218"/>
        <end position="237"/>
    </location>
</feature>
<dbReference type="VEuPathDB" id="FungiDB:EYZ11_006090"/>
<feature type="compositionally biased region" description="Polar residues" evidence="1">
    <location>
        <begin position="226"/>
        <end position="236"/>
    </location>
</feature>
<feature type="region of interest" description="Disordered" evidence="1">
    <location>
        <begin position="271"/>
        <end position="362"/>
    </location>
</feature>
<reference evidence="2 3" key="1">
    <citation type="submission" date="2019-08" db="EMBL/GenBank/DDBJ databases">
        <title>The genome sequence of a newly discovered highly antifungal drug resistant Aspergillus species, Aspergillus tanneri NIH 1004.</title>
        <authorList>
            <person name="Mounaud S."/>
            <person name="Singh I."/>
            <person name="Joardar V."/>
            <person name="Pakala S."/>
            <person name="Pakala S."/>
            <person name="Venepally P."/>
            <person name="Chung J.K."/>
            <person name="Losada L."/>
            <person name="Nierman W.C."/>
        </authorList>
    </citation>
    <scope>NUCLEOTIDE SEQUENCE [LARGE SCALE GENOMIC DNA]</scope>
    <source>
        <strain evidence="2 3">NIH1004</strain>
    </source>
</reference>
<evidence type="ECO:0000313" key="2">
    <source>
        <dbReference type="EMBL" id="KAA8650270.1"/>
    </source>
</evidence>
<dbReference type="AlphaFoldDB" id="A0A5M9MY28"/>
<dbReference type="RefSeq" id="XP_033429631.1">
    <property type="nucleotide sequence ID" value="XM_033567636.1"/>
</dbReference>
<feature type="compositionally biased region" description="Polar residues" evidence="1">
    <location>
        <begin position="308"/>
        <end position="319"/>
    </location>
</feature>
<sequence>MARRILSAKSRTPQHSETEPAPILKRSDTKSQSDLRDLSNGAIKGYSIHQTHRDFQRPRTTEGRQRAREELPLDTGFDFRITVPPAEAVPSPVEPENGLGDNMIGIALGSPRLVGSQNAISQVQEKGLDTISDTSKLPQLQRKPSKWKKIGGLFRSKSTMKYSTNQPFYKVRSDSEWPSQASSHSIDYQSQSKPEHLISPVSCTEVWPCLVEPEAMAKTNSDRDNPQGNSQTSSRVFDSKKFDAMPLLQVEIPDIQLERYSVMFGGLLGKHLQPTSSTRQSKAMDGVGEPKSKEITATSELPPPNPRDLSSTRSKSPSFTLFPDTPITKASKVLGSQNLPHRPSPLHKSQSSLAESRRGSSVNEHDHVLLMVHSPSIRPPSSHGPQHSVSSLMSSSSFASDDETFILQRVKPARSYVDPKGEPEWEIINKKSPASETKQKLAQALTINTKALPPEPVDNDSASSSSIRTPLTTIREPGCRVISPSGNKSAISPADSARMPFSVDHKNLDSIPPIDAESVDPIPTVEVSIARSVSASKGRKQVIVPIKPRVDRLNPDDRTLSRKAKTPQVMDAHYGHRPGNSHDVKIETV</sequence>
<evidence type="ECO:0000256" key="1">
    <source>
        <dbReference type="SAM" id="MobiDB-lite"/>
    </source>
</evidence>
<dbReference type="EMBL" id="QUQM01000001">
    <property type="protein sequence ID" value="KAA8650270.1"/>
    <property type="molecule type" value="Genomic_DNA"/>
</dbReference>
<feature type="region of interest" description="Disordered" evidence="1">
    <location>
        <begin position="1"/>
        <end position="67"/>
    </location>
</feature>
<feature type="region of interest" description="Disordered" evidence="1">
    <location>
        <begin position="374"/>
        <end position="395"/>
    </location>
</feature>
<evidence type="ECO:0000313" key="3">
    <source>
        <dbReference type="Proteomes" id="UP000324241"/>
    </source>
</evidence>
<gene>
    <name evidence="2" type="ORF">ATNIH1004_002952</name>
</gene>